<gene>
    <name evidence="1" type="ORF">NCTC13533_04869</name>
</gene>
<accession>A0A376EN11</accession>
<evidence type="ECO:0000313" key="2">
    <source>
        <dbReference type="Proteomes" id="UP000255224"/>
    </source>
</evidence>
<dbReference type="AlphaFoldDB" id="A0A376EN11"/>
<dbReference type="EMBL" id="UFVQ01000003">
    <property type="protein sequence ID" value="STD10656.1"/>
    <property type="molecule type" value="Genomic_DNA"/>
</dbReference>
<sequence>MLLLAFLAIAIVYYLIQKDKIRKAEKRDIFKEKQEKKLQQLLEKAREEDAKKAEENK</sequence>
<organism evidence="1 2">
    <name type="scientific">Chryseobacterium carnipullorum</name>
    <dbReference type="NCBI Taxonomy" id="1124835"/>
    <lineage>
        <taxon>Bacteria</taxon>
        <taxon>Pseudomonadati</taxon>
        <taxon>Bacteroidota</taxon>
        <taxon>Flavobacteriia</taxon>
        <taxon>Flavobacteriales</taxon>
        <taxon>Weeksellaceae</taxon>
        <taxon>Chryseobacterium group</taxon>
        <taxon>Chryseobacterium</taxon>
    </lineage>
</organism>
<protein>
    <submittedName>
        <fullName evidence="1">Uncharacterized protein</fullName>
    </submittedName>
</protein>
<reference evidence="1 2" key="1">
    <citation type="submission" date="2018-06" db="EMBL/GenBank/DDBJ databases">
        <authorList>
            <consortium name="Pathogen Informatics"/>
            <person name="Doyle S."/>
        </authorList>
    </citation>
    <scope>NUCLEOTIDE SEQUENCE [LARGE SCALE GENOMIC DNA]</scope>
    <source>
        <strain evidence="1 2">NCTC13533</strain>
    </source>
</reference>
<dbReference type="STRING" id="297244.SAMN05421639_103426"/>
<name>A0A376EN11_CHRCU</name>
<evidence type="ECO:0000313" key="1">
    <source>
        <dbReference type="EMBL" id="STD10656.1"/>
    </source>
</evidence>
<proteinExistence type="predicted"/>
<dbReference type="Proteomes" id="UP000255224">
    <property type="component" value="Unassembled WGS sequence"/>
</dbReference>